<dbReference type="EMBL" id="ML976695">
    <property type="protein sequence ID" value="KAF1971215.1"/>
    <property type="molecule type" value="Genomic_DNA"/>
</dbReference>
<feature type="domain" description="J" evidence="13">
    <location>
        <begin position="6"/>
        <end position="77"/>
    </location>
</feature>
<accession>A0A6A5V284</accession>
<reference evidence="15" key="1">
    <citation type="journal article" date="2020" name="Stud. Mycol.">
        <title>101 Dothideomycetes genomes: a test case for predicting lifestyles and emergence of pathogens.</title>
        <authorList>
            <person name="Haridas S."/>
            <person name="Albert R."/>
            <person name="Binder M."/>
            <person name="Bloem J."/>
            <person name="Labutti K."/>
            <person name="Salamov A."/>
            <person name="Andreopoulos B."/>
            <person name="Baker S."/>
            <person name="Barry K."/>
            <person name="Bills G."/>
            <person name="Bluhm B."/>
            <person name="Cannon C."/>
            <person name="Castanera R."/>
            <person name="Culley D."/>
            <person name="Daum C."/>
            <person name="Ezra D."/>
            <person name="Gonzalez J."/>
            <person name="Henrissat B."/>
            <person name="Kuo A."/>
            <person name="Liang C."/>
            <person name="Lipzen A."/>
            <person name="Lutzoni F."/>
            <person name="Magnuson J."/>
            <person name="Mondo S."/>
            <person name="Nolan M."/>
            <person name="Ohm R."/>
            <person name="Pangilinan J."/>
            <person name="Park H.-J."/>
            <person name="Ramirez L."/>
            <person name="Alfaro M."/>
            <person name="Sun H."/>
            <person name="Tritt A."/>
            <person name="Yoshinaga Y."/>
            <person name="Zwiers L.-H."/>
            <person name="Turgeon B."/>
            <person name="Goodwin S."/>
            <person name="Spatafora J."/>
            <person name="Crous P."/>
            <person name="Grigoriev I."/>
        </authorList>
    </citation>
    <scope>NUCLEOTIDE SEQUENCE</scope>
    <source>
        <strain evidence="15">CBS 107.79</strain>
    </source>
</reference>
<evidence type="ECO:0000256" key="12">
    <source>
        <dbReference type="SAM" id="MobiDB-lite"/>
    </source>
</evidence>
<dbReference type="CDD" id="cd06257">
    <property type="entry name" value="DnaJ"/>
    <property type="match status" value="1"/>
</dbReference>
<keyword evidence="16" id="KW-1185">Reference proteome</keyword>
<evidence type="ECO:0000259" key="13">
    <source>
        <dbReference type="PROSITE" id="PS50076"/>
    </source>
</evidence>
<dbReference type="InterPro" id="IPR007872">
    <property type="entry name" value="DPH_MB_dom"/>
</dbReference>
<evidence type="ECO:0000256" key="5">
    <source>
        <dbReference type="ARBA" id="ARBA00006169"/>
    </source>
</evidence>
<name>A0A6A5V284_9PLEO</name>
<evidence type="ECO:0000256" key="6">
    <source>
        <dbReference type="ARBA" id="ARBA00021797"/>
    </source>
</evidence>
<gene>
    <name evidence="15" type="ORF">BU23DRAFT_556234</name>
</gene>
<comment type="similarity">
    <text evidence="5">Belongs to the DPH4 family.</text>
</comment>
<protein>
    <recommendedName>
        <fullName evidence="6">Diphthamide biosynthesis protein 4</fullName>
    </recommendedName>
</protein>
<dbReference type="InterPro" id="IPR036671">
    <property type="entry name" value="DPH_MB_sf"/>
</dbReference>
<dbReference type="PROSITE" id="PS51074">
    <property type="entry name" value="DPH_MB"/>
    <property type="match status" value="1"/>
</dbReference>
<dbReference type="SMART" id="SM00271">
    <property type="entry name" value="DnaJ"/>
    <property type="match status" value="1"/>
</dbReference>
<evidence type="ECO:0000259" key="14">
    <source>
        <dbReference type="PROSITE" id="PS51074"/>
    </source>
</evidence>
<dbReference type="PANTHER" id="PTHR21454:SF46">
    <property type="entry name" value="DIPHTHAMIDE BIOSYNTHESIS PROTEIN 4"/>
    <property type="match status" value="1"/>
</dbReference>
<evidence type="ECO:0000256" key="9">
    <source>
        <dbReference type="ARBA" id="ARBA00022833"/>
    </source>
</evidence>
<dbReference type="GO" id="GO:0046872">
    <property type="term" value="F:metal ion binding"/>
    <property type="evidence" value="ECO:0007669"/>
    <property type="project" value="UniProtKB-KW"/>
</dbReference>
<comment type="function">
    <text evidence="1">Required for the first step of diphthamide biosynthesis, the transfer of 3-amino-3-carboxypropyl from S-adenosyl-L-methionine to a histidine residue. Diphthamide is a post-translational modification of histidine which occurs in elongation factor 2.</text>
</comment>
<feature type="domain" description="DPH-type MB" evidence="14">
    <location>
        <begin position="179"/>
        <end position="221"/>
    </location>
</feature>
<dbReference type="UniPathway" id="UPA00559"/>
<evidence type="ECO:0000313" key="16">
    <source>
        <dbReference type="Proteomes" id="UP000800036"/>
    </source>
</evidence>
<dbReference type="SUPFAM" id="SSF46565">
    <property type="entry name" value="Chaperone J-domain"/>
    <property type="match status" value="1"/>
</dbReference>
<dbReference type="Pfam" id="PF00226">
    <property type="entry name" value="DnaJ"/>
    <property type="match status" value="1"/>
</dbReference>
<dbReference type="PROSITE" id="PS50076">
    <property type="entry name" value="DNAJ_2"/>
    <property type="match status" value="1"/>
</dbReference>
<evidence type="ECO:0000256" key="8">
    <source>
        <dbReference type="ARBA" id="ARBA00022723"/>
    </source>
</evidence>
<dbReference type="GO" id="GO:0005737">
    <property type="term" value="C:cytoplasm"/>
    <property type="evidence" value="ECO:0007669"/>
    <property type="project" value="UniProtKB-SubCell"/>
</dbReference>
<evidence type="ECO:0000256" key="11">
    <source>
        <dbReference type="ARBA" id="ARBA00023242"/>
    </source>
</evidence>
<comment type="pathway">
    <text evidence="4">Protein modification; peptidyl-diphthamide biosynthesis.</text>
</comment>
<dbReference type="Gene3D" id="1.10.287.110">
    <property type="entry name" value="DnaJ domain"/>
    <property type="match status" value="1"/>
</dbReference>
<dbReference type="OrthoDB" id="445556at2759"/>
<dbReference type="SUPFAM" id="SSF144217">
    <property type="entry name" value="CSL zinc finger"/>
    <property type="match status" value="1"/>
</dbReference>
<evidence type="ECO:0000256" key="1">
    <source>
        <dbReference type="ARBA" id="ARBA00003474"/>
    </source>
</evidence>
<dbReference type="PANTHER" id="PTHR21454">
    <property type="entry name" value="DPH3 HOMOLOG-RELATED"/>
    <property type="match status" value="1"/>
</dbReference>
<feature type="region of interest" description="Disordered" evidence="12">
    <location>
        <begin position="142"/>
        <end position="175"/>
    </location>
</feature>
<dbReference type="InterPro" id="IPR044248">
    <property type="entry name" value="DPH3/4-like"/>
</dbReference>
<dbReference type="InterPro" id="IPR036869">
    <property type="entry name" value="J_dom_sf"/>
</dbReference>
<dbReference type="GO" id="GO:0005634">
    <property type="term" value="C:nucleus"/>
    <property type="evidence" value="ECO:0007669"/>
    <property type="project" value="UniProtKB-SubCell"/>
</dbReference>
<keyword evidence="11" id="KW-0539">Nucleus</keyword>
<evidence type="ECO:0000256" key="3">
    <source>
        <dbReference type="ARBA" id="ARBA00004496"/>
    </source>
</evidence>
<keyword evidence="9" id="KW-0862">Zinc</keyword>
<dbReference type="Pfam" id="PF05207">
    <property type="entry name" value="Zn_ribbon_CSL"/>
    <property type="match status" value="1"/>
</dbReference>
<dbReference type="GO" id="GO:0017183">
    <property type="term" value="P:protein histidyl modification to diphthamide"/>
    <property type="evidence" value="ECO:0007669"/>
    <property type="project" value="UniProtKB-UniPathway"/>
</dbReference>
<dbReference type="Proteomes" id="UP000800036">
    <property type="component" value="Unassembled WGS sequence"/>
</dbReference>
<dbReference type="InterPro" id="IPR001623">
    <property type="entry name" value="DnaJ_domain"/>
</dbReference>
<evidence type="ECO:0000256" key="2">
    <source>
        <dbReference type="ARBA" id="ARBA00004123"/>
    </source>
</evidence>
<dbReference type="AlphaFoldDB" id="A0A6A5V284"/>
<dbReference type="Gene3D" id="3.10.660.10">
    <property type="entry name" value="DPH Zinc finger"/>
    <property type="match status" value="1"/>
</dbReference>
<organism evidence="15 16">
    <name type="scientific">Bimuria novae-zelandiae CBS 107.79</name>
    <dbReference type="NCBI Taxonomy" id="1447943"/>
    <lineage>
        <taxon>Eukaryota</taxon>
        <taxon>Fungi</taxon>
        <taxon>Dikarya</taxon>
        <taxon>Ascomycota</taxon>
        <taxon>Pezizomycotina</taxon>
        <taxon>Dothideomycetes</taxon>
        <taxon>Pleosporomycetidae</taxon>
        <taxon>Pleosporales</taxon>
        <taxon>Massarineae</taxon>
        <taxon>Didymosphaeriaceae</taxon>
        <taxon>Bimuria</taxon>
    </lineage>
</organism>
<keyword evidence="10" id="KW-0408">Iron</keyword>
<keyword evidence="7" id="KW-0963">Cytoplasm</keyword>
<evidence type="ECO:0000256" key="7">
    <source>
        <dbReference type="ARBA" id="ARBA00022490"/>
    </source>
</evidence>
<evidence type="ECO:0000256" key="10">
    <source>
        <dbReference type="ARBA" id="ARBA00023004"/>
    </source>
</evidence>
<sequence length="225" mass="24557">MVFTKNYYHILGLDRDDENVLNQDALRKAYKAALLSAHPDKAASQAPSTDAYTIDDVKEALAVLADERRRREYDGWLATRGRTGGTENGALSEAFVLGLEVLDLSDFEASMPFVRMESRMGSPEVPDFEDLRLMEPGGFSEAGVHVDGNDGGDGESVQGDTNGREGEEGPGGIEWTRGCRCGAEKGFRIQERELEDAEARGETEVLVGCEGCSLWVRVGFDVEEG</sequence>
<evidence type="ECO:0000256" key="4">
    <source>
        <dbReference type="ARBA" id="ARBA00005156"/>
    </source>
</evidence>
<evidence type="ECO:0000313" key="15">
    <source>
        <dbReference type="EMBL" id="KAF1971215.1"/>
    </source>
</evidence>
<proteinExistence type="inferred from homology"/>
<comment type="subcellular location">
    <subcellularLocation>
        <location evidence="3">Cytoplasm</location>
    </subcellularLocation>
    <subcellularLocation>
        <location evidence="2">Nucleus</location>
    </subcellularLocation>
</comment>
<keyword evidence="8" id="KW-0479">Metal-binding</keyword>